<dbReference type="InterPro" id="IPR008949">
    <property type="entry name" value="Isoprenoid_synthase_dom_sf"/>
</dbReference>
<name>A0A2I4H0V6_JUGRE</name>
<reference evidence="6" key="1">
    <citation type="submission" date="2025-08" db="UniProtKB">
        <authorList>
            <consortium name="RefSeq"/>
        </authorList>
    </citation>
    <scope>IDENTIFICATION</scope>
    <source>
        <tissue evidence="6">Leaves</tissue>
    </source>
</reference>
<dbReference type="SUPFAM" id="SSF48239">
    <property type="entry name" value="Terpenoid cyclases/Protein prenyltransferases"/>
    <property type="match status" value="1"/>
</dbReference>
<gene>
    <name evidence="6" type="primary">LOC109012529</name>
</gene>
<dbReference type="Proteomes" id="UP000235220">
    <property type="component" value="Chromosome 16"/>
</dbReference>
<dbReference type="SFLD" id="SFLDG01604">
    <property type="entry name" value="Terpene_Cyclase_Like_1_C_Termi"/>
    <property type="match status" value="1"/>
</dbReference>
<dbReference type="GeneID" id="109012529"/>
<dbReference type="InterPro" id="IPR005630">
    <property type="entry name" value="Terpene_synthase_metal-bd"/>
</dbReference>
<protein>
    <submittedName>
        <fullName evidence="6">Myrcene synthase, chloroplastic-like</fullName>
    </submittedName>
</protein>
<dbReference type="Gramene" id="Jr16_02490_p1">
    <property type="protein sequence ID" value="cds.Jr16_02490_p1"/>
    <property type="gene ID" value="Jr16_02490"/>
</dbReference>
<dbReference type="Gene3D" id="1.10.600.10">
    <property type="entry name" value="Farnesyl Diphosphate Synthase"/>
    <property type="match status" value="1"/>
</dbReference>
<dbReference type="CDD" id="cd00684">
    <property type="entry name" value="Terpene_cyclase_plant_C1"/>
    <property type="match status" value="1"/>
</dbReference>
<dbReference type="SUPFAM" id="SSF48576">
    <property type="entry name" value="Terpenoid synthases"/>
    <property type="match status" value="1"/>
</dbReference>
<dbReference type="SFLD" id="SFLDG01019">
    <property type="entry name" value="Terpene_Cyclase_Like_1_C_Termi"/>
    <property type="match status" value="1"/>
</dbReference>
<dbReference type="InterPro" id="IPR050148">
    <property type="entry name" value="Terpene_synthase-like"/>
</dbReference>
<evidence type="ECO:0000256" key="2">
    <source>
        <dbReference type="ARBA" id="ARBA00022723"/>
    </source>
</evidence>
<keyword evidence="4" id="KW-0456">Lyase</keyword>
<dbReference type="GO" id="GO:0010333">
    <property type="term" value="F:terpene synthase activity"/>
    <property type="evidence" value="ECO:0000318"/>
    <property type="project" value="GO_Central"/>
</dbReference>
<dbReference type="InterPro" id="IPR036965">
    <property type="entry name" value="Terpene_synth_N_sf"/>
</dbReference>
<dbReference type="Gene3D" id="1.50.10.130">
    <property type="entry name" value="Terpene synthase, N-terminal domain"/>
    <property type="match status" value="1"/>
</dbReference>
<dbReference type="RefSeq" id="XP_018849777.1">
    <property type="nucleotide sequence ID" value="XM_018994232.1"/>
</dbReference>
<evidence type="ECO:0000313" key="6">
    <source>
        <dbReference type="RefSeq" id="XP_018849777.1"/>
    </source>
</evidence>
<dbReference type="InterPro" id="IPR044814">
    <property type="entry name" value="Terpene_cyclase_plant_C1"/>
</dbReference>
<dbReference type="GO" id="GO:0000287">
    <property type="term" value="F:magnesium ion binding"/>
    <property type="evidence" value="ECO:0007669"/>
    <property type="project" value="InterPro"/>
</dbReference>
<evidence type="ECO:0000256" key="3">
    <source>
        <dbReference type="ARBA" id="ARBA00022842"/>
    </source>
</evidence>
<dbReference type="Pfam" id="PF01397">
    <property type="entry name" value="Terpene_synth"/>
    <property type="match status" value="1"/>
</dbReference>
<dbReference type="Pfam" id="PF03936">
    <property type="entry name" value="Terpene_synth_C"/>
    <property type="match status" value="1"/>
</dbReference>
<evidence type="ECO:0000256" key="4">
    <source>
        <dbReference type="ARBA" id="ARBA00023239"/>
    </source>
</evidence>
<dbReference type="InterPro" id="IPR008930">
    <property type="entry name" value="Terpenoid_cyclase/PrenylTrfase"/>
</dbReference>
<dbReference type="GO" id="GO:0016102">
    <property type="term" value="P:diterpenoid biosynthetic process"/>
    <property type="evidence" value="ECO:0007669"/>
    <property type="project" value="InterPro"/>
</dbReference>
<dbReference type="SFLD" id="SFLDS00005">
    <property type="entry name" value="Isoprenoid_Synthase_Type_I"/>
    <property type="match status" value="1"/>
</dbReference>
<keyword evidence="5" id="KW-1185">Reference proteome</keyword>
<evidence type="ECO:0000256" key="1">
    <source>
        <dbReference type="ARBA" id="ARBA00001946"/>
    </source>
</evidence>
<dbReference type="FunFam" id="1.10.600.10:FF:000007">
    <property type="entry name" value="Isoprene synthase, chloroplastic"/>
    <property type="match status" value="1"/>
</dbReference>
<dbReference type="GO" id="GO:0046246">
    <property type="term" value="P:terpene biosynthetic process"/>
    <property type="evidence" value="ECO:0000318"/>
    <property type="project" value="GO_Central"/>
</dbReference>
<evidence type="ECO:0000313" key="5">
    <source>
        <dbReference type="Proteomes" id="UP000235220"/>
    </source>
</evidence>
<keyword evidence="3" id="KW-0460">Magnesium</keyword>
<dbReference type="FunFam" id="1.50.10.130:FF:000001">
    <property type="entry name" value="Isoprene synthase, chloroplastic"/>
    <property type="match status" value="1"/>
</dbReference>
<dbReference type="STRING" id="51240.A0A2I4H0V6"/>
<sequence>MSLQILDSVRTCNPTRGLLPSKNPISPIPSGAGNVSDHHPLQSTTILNNSSTDSITVRRSADYRPTIWSYDYIQSLRSEYGESCTKQVIEKLKEELRMMFKEVVDPLKKLELIDVLQRLGLSYHFEDEIKSILESIYNTTHGGGDMRKESLYATSLGFRLLRQNGYNVPQEIFNSFKDEKGSFLTRLCDDIEGMLGLYEASFLLIDGEGILEEARDFSIKHLTGYLEKSKDQNLSAMVSHALELPLHWRMLRLETRWYIDVYRSKEGMNPLLLKLAELDFNVVQAAHQEDLKQASRWWKSTGLEETLSFARDRLMENFFWTVGVIFQPNFGYCRRMLTKLITLMTIIDDVYDVYGSLEELELFTDAMERWDTNAMDQLPYYMKICFLTLHNAVNEMAFDVLKEQGFHIIRYLKKVMVDLCRSFMLEAKWFYTGYKPSFEEYIENAWISIAAPVVLVHAYFLVTNPITTEALECLEGYPDIIRWSSLIGRLTDDLGTSKNELKRGDVPKSIEYYMNETDVEVDEDDAREYIRSSISATWKKMNKEQLILTSPLSKIYVESAINLVRMAQCIYQQGDGHGVQDGDTQDRVLSLLVRPILIDKDH</sequence>
<dbReference type="InterPro" id="IPR001906">
    <property type="entry name" value="Terpene_synth_N"/>
</dbReference>
<dbReference type="InterPro" id="IPR034741">
    <property type="entry name" value="Terpene_cyclase-like_1_C"/>
</dbReference>
<dbReference type="SFLD" id="SFLDG01014">
    <property type="entry name" value="Terpene_Cyclase_Like_1_N-term"/>
    <property type="match status" value="1"/>
</dbReference>
<organism evidence="5 6">
    <name type="scientific">Juglans regia</name>
    <name type="common">English walnut</name>
    <dbReference type="NCBI Taxonomy" id="51240"/>
    <lineage>
        <taxon>Eukaryota</taxon>
        <taxon>Viridiplantae</taxon>
        <taxon>Streptophyta</taxon>
        <taxon>Embryophyta</taxon>
        <taxon>Tracheophyta</taxon>
        <taxon>Spermatophyta</taxon>
        <taxon>Magnoliopsida</taxon>
        <taxon>eudicotyledons</taxon>
        <taxon>Gunneridae</taxon>
        <taxon>Pentapetalae</taxon>
        <taxon>rosids</taxon>
        <taxon>fabids</taxon>
        <taxon>Fagales</taxon>
        <taxon>Juglandaceae</taxon>
        <taxon>Juglans</taxon>
    </lineage>
</organism>
<dbReference type="OrthoDB" id="1936865at2759"/>
<dbReference type="KEGG" id="jre:109012529"/>
<keyword evidence="2" id="KW-0479">Metal-binding</keyword>
<comment type="cofactor">
    <cofactor evidence="1">
        <name>Mg(2+)</name>
        <dbReference type="ChEBI" id="CHEBI:18420"/>
    </cofactor>
</comment>
<dbReference type="AlphaFoldDB" id="A0A2I4H0V6"/>
<dbReference type="FunCoup" id="A0A2I4H0V6">
    <property type="interactions" value="340"/>
</dbReference>
<accession>A0A2I4H0V6</accession>
<dbReference type="PANTHER" id="PTHR31225">
    <property type="entry name" value="OS04G0344100 PROTEIN-RELATED"/>
    <property type="match status" value="1"/>
</dbReference>
<proteinExistence type="predicted"/>
<dbReference type="PANTHER" id="PTHR31225:SF9">
    <property type="entry name" value="TERPENE SYNTHASE 10"/>
    <property type="match status" value="1"/>
</dbReference>